<accession>A0A0D2GBL4</accession>
<gene>
    <name evidence="1" type="ORF">X474_19940</name>
</gene>
<keyword evidence="2" id="KW-1185">Reference proteome</keyword>
<dbReference type="EMBL" id="AZAC01000034">
    <property type="protein sequence ID" value="KIX12277.1"/>
    <property type="molecule type" value="Genomic_DNA"/>
</dbReference>
<organism evidence="1 2">
    <name type="scientific">Dethiosulfatarculus sandiegensis</name>
    <dbReference type="NCBI Taxonomy" id="1429043"/>
    <lineage>
        <taxon>Bacteria</taxon>
        <taxon>Pseudomonadati</taxon>
        <taxon>Thermodesulfobacteriota</taxon>
        <taxon>Desulfarculia</taxon>
        <taxon>Desulfarculales</taxon>
        <taxon>Desulfarculaceae</taxon>
        <taxon>Dethiosulfatarculus</taxon>
    </lineage>
</organism>
<reference evidence="1 2" key="1">
    <citation type="submission" date="2013-11" db="EMBL/GenBank/DDBJ databases">
        <title>Metagenomic analysis of a methanogenic consortium involved in long chain n-alkane degradation.</title>
        <authorList>
            <person name="Davidova I.A."/>
            <person name="Callaghan A.V."/>
            <person name="Wawrik B."/>
            <person name="Pruitt S."/>
            <person name="Marks C."/>
            <person name="Duncan K.E."/>
            <person name="Suflita J.M."/>
        </authorList>
    </citation>
    <scope>NUCLEOTIDE SEQUENCE [LARGE SCALE GENOMIC DNA]</scope>
    <source>
        <strain evidence="1 2">SPR</strain>
    </source>
</reference>
<proteinExistence type="predicted"/>
<dbReference type="RefSeq" id="WP_044350844.1">
    <property type="nucleotide sequence ID" value="NZ_AZAC01000034.1"/>
</dbReference>
<comment type="caution">
    <text evidence="1">The sequence shown here is derived from an EMBL/GenBank/DDBJ whole genome shotgun (WGS) entry which is preliminary data.</text>
</comment>
<dbReference type="InterPro" id="IPR057148">
    <property type="entry name" value="DUF7826"/>
</dbReference>
<dbReference type="InParanoid" id="A0A0D2GBL4"/>
<dbReference type="AlphaFoldDB" id="A0A0D2GBL4"/>
<name>A0A0D2GBL4_9BACT</name>
<evidence type="ECO:0000313" key="2">
    <source>
        <dbReference type="Proteomes" id="UP000032233"/>
    </source>
</evidence>
<dbReference type="Proteomes" id="UP000032233">
    <property type="component" value="Unassembled WGS sequence"/>
</dbReference>
<protein>
    <submittedName>
        <fullName evidence="1">Uncharacterized protein</fullName>
    </submittedName>
</protein>
<dbReference type="OrthoDB" id="9855316at2"/>
<evidence type="ECO:0000313" key="1">
    <source>
        <dbReference type="EMBL" id="KIX12277.1"/>
    </source>
</evidence>
<sequence length="237" mass="26430">MPIDPFEIHCPSWLDDEALFIETSGEMPEVALAESLANLPALSTDEKSALGSAVARAYLDMLFRDLNPKNIGNASFRGPARALVNLGRLKGFLRRQSWNLPEERFRKLKSAWETYLETEEKALKAKRPYATFSGQTARDLIKIFGAAGKWNGLLKTMDNLPVPDHLGLRALTRLGKKPAELKRKSQKNGRLVIETLDQDGGIQARAALNLENPNENIVMENMARGELVWKLAPGRPL</sequence>
<dbReference type="Pfam" id="PF25159">
    <property type="entry name" value="DUF7826"/>
    <property type="match status" value="1"/>
</dbReference>